<dbReference type="AlphaFoldDB" id="A0A6C0LEX5"/>
<sequence>MKNSSLRILNKGKTYIIINIMYNKELFEFISNGNIEKSLYNTCVFLVENSRIEILEDTLIYTCNYISSFITIYNIVKFNDIIASTINIINDNNINVVDYLTLISKMCILCDIYLKNPTIKSGTIPITQLRQKIINVFSNEIKLNPAGLDKFNSIIPPADSDIYGLVLKIITSFINLFKIVESVNNPDDVYNISILFRDSFDYIIRKKYVIQTKFNLNEHEPVFFLWGFINCLFNYEPSIINYYRLYCINNSSNNKTIRNQRICLIHACAIAIIHNYKKNIASSWNCDEKLIIHKIQELSINLFIQVKKELGVVEEKKTEKIEKKQDSSKIDGLTYIFDYMPKTTNIIPNTHYIFEDELKTIIK</sequence>
<reference evidence="1" key="1">
    <citation type="journal article" date="2020" name="Nature">
        <title>Giant virus diversity and host interactions through global metagenomics.</title>
        <authorList>
            <person name="Schulz F."/>
            <person name="Roux S."/>
            <person name="Paez-Espino D."/>
            <person name="Jungbluth S."/>
            <person name="Walsh D.A."/>
            <person name="Denef V.J."/>
            <person name="McMahon K.D."/>
            <person name="Konstantinidis K.T."/>
            <person name="Eloe-Fadrosh E.A."/>
            <person name="Kyrpides N.C."/>
            <person name="Woyke T."/>
        </authorList>
    </citation>
    <scope>NUCLEOTIDE SEQUENCE</scope>
    <source>
        <strain evidence="1">GVMAG-M-3300027804-48</strain>
    </source>
</reference>
<protein>
    <submittedName>
        <fullName evidence="1">Uncharacterized protein</fullName>
    </submittedName>
</protein>
<accession>A0A6C0LEX5</accession>
<name>A0A6C0LEX5_9ZZZZ</name>
<evidence type="ECO:0000313" key="1">
    <source>
        <dbReference type="EMBL" id="QHU29546.1"/>
    </source>
</evidence>
<organism evidence="1">
    <name type="scientific">viral metagenome</name>
    <dbReference type="NCBI Taxonomy" id="1070528"/>
    <lineage>
        <taxon>unclassified sequences</taxon>
        <taxon>metagenomes</taxon>
        <taxon>organismal metagenomes</taxon>
    </lineage>
</organism>
<proteinExistence type="predicted"/>
<dbReference type="EMBL" id="MN740490">
    <property type="protein sequence ID" value="QHU29546.1"/>
    <property type="molecule type" value="Genomic_DNA"/>
</dbReference>